<feature type="domain" description="Cation-transporting P-type ATPase N-terminal" evidence="12">
    <location>
        <begin position="2"/>
        <end position="70"/>
    </location>
</feature>
<dbReference type="Pfam" id="PF00690">
    <property type="entry name" value="Cation_ATPase_N"/>
    <property type="match status" value="1"/>
</dbReference>
<evidence type="ECO:0000256" key="9">
    <source>
        <dbReference type="ARBA" id="ARBA00023136"/>
    </source>
</evidence>
<dbReference type="Pfam" id="PF00122">
    <property type="entry name" value="E1-E2_ATPase"/>
    <property type="match status" value="1"/>
</dbReference>
<sequence length="869" mass="90781">MTGGSVNADVVGDTGGLTSSQAAALLASNGPNSPPLQRNQRWWRRFAANLVHFFAVLFWIAGGLAFVAGMPELGIAIFAVVLLNAIFAFAQEERAQHAAQGLQQMLPRKATVVRDGLTRQVWADELVIGDIVLLAEGDRVSADAVVLDGAGLAVDSSALTGESLAEHPGSGDAVYAGCFVVEGEARTRVTATGPATRLAAISKLTQAQRHSPTPLRRELDRLSRVIAAVAVGIGATFFVTAVLIGMPPSDGFLFAVGVTVAVVPEGLLPTVTLALAIGAQRMARKQALVRHLEAVETLGSTTFICTDKTGTLTQNEMSVVQVWTPHGSARIQGVGYRPTADVHCARPEARDALGVLAWAARMCSSGRVEETDGIWVAHGDPMEAALDAFARRVSADNGPAAPRMKFPFDPRRRRMSVVVGDSILTKGAPDAVLPLCDNAAAAAPALEELTGRGLRVLAVARRDVAHDEGSPQDCADAERDLHLLGLVALEDPPRPGVSEVLDRCRTAGIRVAMVTGDHPATAGAIAREIGLSRGDASVLVGADLPAELGALGELLDRDGVVVARVTPEDKLRIARALRLRGHVVAMTGDGVNDAPALREAAIGVAMGRSGTDVAREAADVVLLDDNFETIVTAIAQGRSTFANIRRFLTYHLADNVAELAPFVVWALTAGHFPLAIGVLQVLALDIGTDVLPALALGAEPPDNRSLQGPPTKGHLLDRALILRAFAVLGMTEAVVALAAFVTVLQAGGWHFGTDPVSTHVLLMASGAAFTAIVLGQAANAFACRSAERPAWTVAPWTNRLLVAAVAAELGLLVLLLYVPPIAEILGHTGPPPAGYAVAAAAIPAILVADATHKWLRRTRAGSGHGRRSP</sequence>
<feature type="transmembrane region" description="Helical" evidence="11">
    <location>
        <begin position="833"/>
        <end position="851"/>
    </location>
</feature>
<dbReference type="SUPFAM" id="SSF81660">
    <property type="entry name" value="Metal cation-transporting ATPase, ATP-binding domain N"/>
    <property type="match status" value="1"/>
</dbReference>
<dbReference type="Pfam" id="PF00702">
    <property type="entry name" value="Hydrolase"/>
    <property type="match status" value="1"/>
</dbReference>
<evidence type="ECO:0000313" key="14">
    <source>
        <dbReference type="Proteomes" id="UP000077143"/>
    </source>
</evidence>
<keyword evidence="3" id="KW-1003">Cell membrane</keyword>
<evidence type="ECO:0000256" key="6">
    <source>
        <dbReference type="ARBA" id="ARBA00022840"/>
    </source>
</evidence>
<dbReference type="InterPro" id="IPR023299">
    <property type="entry name" value="ATPase_P-typ_cyto_dom_N"/>
</dbReference>
<dbReference type="InterPro" id="IPR059000">
    <property type="entry name" value="ATPase_P-type_domA"/>
</dbReference>
<feature type="transmembrane region" description="Helical" evidence="11">
    <location>
        <begin position="800"/>
        <end position="821"/>
    </location>
</feature>
<evidence type="ECO:0000256" key="8">
    <source>
        <dbReference type="ARBA" id="ARBA00022989"/>
    </source>
</evidence>
<keyword evidence="9 11" id="KW-0472">Membrane</keyword>
<dbReference type="InterPro" id="IPR023298">
    <property type="entry name" value="ATPase_P-typ_TM_dom_sf"/>
</dbReference>
<keyword evidence="8 11" id="KW-1133">Transmembrane helix</keyword>
<dbReference type="Proteomes" id="UP000077143">
    <property type="component" value="Chromosome"/>
</dbReference>
<dbReference type="OrthoDB" id="9814270at2"/>
<keyword evidence="5" id="KW-0547">Nucleotide-binding</keyword>
<dbReference type="SFLD" id="SFLDF00027">
    <property type="entry name" value="p-type_atpase"/>
    <property type="match status" value="1"/>
</dbReference>
<feature type="transmembrane region" description="Helical" evidence="11">
    <location>
        <begin position="252"/>
        <end position="277"/>
    </location>
</feature>
<evidence type="ECO:0000256" key="1">
    <source>
        <dbReference type="ARBA" id="ARBA00004651"/>
    </source>
</evidence>
<keyword evidence="6" id="KW-0067">ATP-binding</keyword>
<dbReference type="InterPro" id="IPR050510">
    <property type="entry name" value="Cation_transp_ATPase_P-type"/>
</dbReference>
<dbReference type="PRINTS" id="PR00119">
    <property type="entry name" value="CATATPASE"/>
</dbReference>
<dbReference type="InterPro" id="IPR018303">
    <property type="entry name" value="ATPase_P-typ_P_site"/>
</dbReference>
<dbReference type="GO" id="GO:0005886">
    <property type="term" value="C:plasma membrane"/>
    <property type="evidence" value="ECO:0007669"/>
    <property type="project" value="UniProtKB-SubCell"/>
</dbReference>
<comment type="catalytic activity">
    <reaction evidence="10">
        <text>ATP + H2O = ADP + phosphate + H(+)</text>
        <dbReference type="Rhea" id="RHEA:13065"/>
        <dbReference type="ChEBI" id="CHEBI:15377"/>
        <dbReference type="ChEBI" id="CHEBI:15378"/>
        <dbReference type="ChEBI" id="CHEBI:30616"/>
        <dbReference type="ChEBI" id="CHEBI:43474"/>
        <dbReference type="ChEBI" id="CHEBI:456216"/>
    </reaction>
</comment>
<dbReference type="InterPro" id="IPR006068">
    <property type="entry name" value="ATPase_P-typ_cation-transptr_C"/>
</dbReference>
<dbReference type="InterPro" id="IPR023214">
    <property type="entry name" value="HAD_sf"/>
</dbReference>
<dbReference type="InterPro" id="IPR036412">
    <property type="entry name" value="HAD-like_sf"/>
</dbReference>
<feature type="transmembrane region" description="Helical" evidence="11">
    <location>
        <begin position="73"/>
        <end position="90"/>
    </location>
</feature>
<evidence type="ECO:0000256" key="10">
    <source>
        <dbReference type="ARBA" id="ARBA00049360"/>
    </source>
</evidence>
<dbReference type="Gene3D" id="2.70.150.10">
    <property type="entry name" value="Calcium-transporting ATPase, cytoplasmic transduction domain A"/>
    <property type="match status" value="1"/>
</dbReference>
<dbReference type="PROSITE" id="PS00154">
    <property type="entry name" value="ATPASE_E1_E2"/>
    <property type="match status" value="1"/>
</dbReference>
<dbReference type="InterPro" id="IPR004014">
    <property type="entry name" value="ATPase_P-typ_cation-transptr_N"/>
</dbReference>
<feature type="transmembrane region" description="Helical" evidence="11">
    <location>
        <begin position="46"/>
        <end position="67"/>
    </location>
</feature>
<evidence type="ECO:0000256" key="11">
    <source>
        <dbReference type="SAM" id="Phobius"/>
    </source>
</evidence>
<dbReference type="Pfam" id="PF00689">
    <property type="entry name" value="Cation_ATPase_C"/>
    <property type="match status" value="1"/>
</dbReference>
<dbReference type="SMART" id="SM00831">
    <property type="entry name" value="Cation_ATPase_N"/>
    <property type="match status" value="1"/>
</dbReference>
<dbReference type="GO" id="GO:0016887">
    <property type="term" value="F:ATP hydrolysis activity"/>
    <property type="evidence" value="ECO:0007669"/>
    <property type="project" value="InterPro"/>
</dbReference>
<dbReference type="SFLD" id="SFLDS00003">
    <property type="entry name" value="Haloacid_Dehalogenase"/>
    <property type="match status" value="1"/>
</dbReference>
<dbReference type="Gene3D" id="1.20.1110.10">
    <property type="entry name" value="Calcium-transporting ATPase, transmembrane domain"/>
    <property type="match status" value="1"/>
</dbReference>
<dbReference type="AlphaFoldDB" id="A0A172UKQ8"/>
<protein>
    <submittedName>
        <fullName evidence="13">Haloacid dehalogenase</fullName>
    </submittedName>
</protein>
<dbReference type="SFLD" id="SFLDG00002">
    <property type="entry name" value="C1.7:_P-type_atpase_like"/>
    <property type="match status" value="1"/>
</dbReference>
<dbReference type="GO" id="GO:0005524">
    <property type="term" value="F:ATP binding"/>
    <property type="evidence" value="ECO:0007669"/>
    <property type="project" value="UniProtKB-KW"/>
</dbReference>
<dbReference type="InterPro" id="IPR008250">
    <property type="entry name" value="ATPase_P-typ_transduc_dom_A_sf"/>
</dbReference>
<feature type="transmembrane region" description="Helical" evidence="11">
    <location>
        <begin position="225"/>
        <end position="246"/>
    </location>
</feature>
<dbReference type="SUPFAM" id="SSF56784">
    <property type="entry name" value="HAD-like"/>
    <property type="match status" value="1"/>
</dbReference>
<evidence type="ECO:0000259" key="12">
    <source>
        <dbReference type="SMART" id="SM00831"/>
    </source>
</evidence>
<evidence type="ECO:0000256" key="4">
    <source>
        <dbReference type="ARBA" id="ARBA00022692"/>
    </source>
</evidence>
<dbReference type="Gene3D" id="3.40.1110.10">
    <property type="entry name" value="Calcium-transporting ATPase, cytoplasmic domain N"/>
    <property type="match status" value="1"/>
</dbReference>
<dbReference type="Gene3D" id="3.40.50.1000">
    <property type="entry name" value="HAD superfamily/HAD-like"/>
    <property type="match status" value="1"/>
</dbReference>
<comment type="similarity">
    <text evidence="2">Belongs to the cation transport ATPase (P-type) (TC 3.A.3) family. Type IIA subfamily.</text>
</comment>
<dbReference type="EMBL" id="CP015596">
    <property type="protein sequence ID" value="ANE79683.1"/>
    <property type="molecule type" value="Genomic_DNA"/>
</dbReference>
<accession>A0A172UKQ8</accession>
<feature type="transmembrane region" description="Helical" evidence="11">
    <location>
        <begin position="756"/>
        <end position="779"/>
    </location>
</feature>
<feature type="transmembrane region" description="Helical" evidence="11">
    <location>
        <begin position="720"/>
        <end position="744"/>
    </location>
</feature>
<evidence type="ECO:0000256" key="2">
    <source>
        <dbReference type="ARBA" id="ARBA00005675"/>
    </source>
</evidence>
<evidence type="ECO:0000256" key="7">
    <source>
        <dbReference type="ARBA" id="ARBA00022967"/>
    </source>
</evidence>
<dbReference type="SUPFAM" id="SSF81653">
    <property type="entry name" value="Calcium ATPase, transduction domain A"/>
    <property type="match status" value="1"/>
</dbReference>
<dbReference type="PANTHER" id="PTHR43294:SF21">
    <property type="entry name" value="CATION TRANSPORTING ATPASE"/>
    <property type="match status" value="1"/>
</dbReference>
<evidence type="ECO:0000256" key="5">
    <source>
        <dbReference type="ARBA" id="ARBA00022741"/>
    </source>
</evidence>
<keyword evidence="4 11" id="KW-0812">Transmembrane</keyword>
<name>A0A172UKQ8_9MYCO</name>
<evidence type="ECO:0000256" key="3">
    <source>
        <dbReference type="ARBA" id="ARBA00022475"/>
    </source>
</evidence>
<dbReference type="SUPFAM" id="SSF81665">
    <property type="entry name" value="Calcium ATPase, transmembrane domain M"/>
    <property type="match status" value="1"/>
</dbReference>
<dbReference type="NCBIfam" id="TIGR01494">
    <property type="entry name" value="ATPase_P-type"/>
    <property type="match status" value="2"/>
</dbReference>
<reference evidence="13 14" key="1">
    <citation type="submission" date="2016-05" db="EMBL/GenBank/DDBJ databases">
        <title>Complete genome sequence of a phthalic acid esters degrading Mycobacterium sp. YC-RL4.</title>
        <authorList>
            <person name="Ren L."/>
            <person name="Fan S."/>
            <person name="Ruth N."/>
            <person name="Jia Y."/>
            <person name="Wang J."/>
            <person name="Qiao C."/>
        </authorList>
    </citation>
    <scope>NUCLEOTIDE SEQUENCE [LARGE SCALE GENOMIC DNA]</scope>
    <source>
        <strain evidence="13 14">YC-RL4</strain>
    </source>
</reference>
<keyword evidence="7" id="KW-1278">Translocase</keyword>
<gene>
    <name evidence="13" type="ORF">A7U43_10415</name>
</gene>
<proteinExistence type="inferred from homology"/>
<dbReference type="KEGG" id="madi:A7U43_10415"/>
<keyword evidence="14" id="KW-1185">Reference proteome</keyword>
<dbReference type="PANTHER" id="PTHR43294">
    <property type="entry name" value="SODIUM/POTASSIUM-TRANSPORTING ATPASE SUBUNIT ALPHA"/>
    <property type="match status" value="1"/>
</dbReference>
<comment type="subcellular location">
    <subcellularLocation>
        <location evidence="1">Cell membrane</location>
        <topology evidence="1">Multi-pass membrane protein</topology>
    </subcellularLocation>
</comment>
<dbReference type="PRINTS" id="PR00120">
    <property type="entry name" value="HATPASE"/>
</dbReference>
<dbReference type="STRING" id="1682113.A7U43_10415"/>
<evidence type="ECO:0000313" key="13">
    <source>
        <dbReference type="EMBL" id="ANE79683.1"/>
    </source>
</evidence>
<dbReference type="InterPro" id="IPR044492">
    <property type="entry name" value="P_typ_ATPase_HD_dom"/>
</dbReference>
<organism evidence="13 14">
    <name type="scientific">Mycobacterium adipatum</name>
    <dbReference type="NCBI Taxonomy" id="1682113"/>
    <lineage>
        <taxon>Bacteria</taxon>
        <taxon>Bacillati</taxon>
        <taxon>Actinomycetota</taxon>
        <taxon>Actinomycetes</taxon>
        <taxon>Mycobacteriales</taxon>
        <taxon>Mycobacteriaceae</taxon>
        <taxon>Mycobacterium</taxon>
    </lineage>
</organism>
<dbReference type="RefSeq" id="WP_067994441.1">
    <property type="nucleotide sequence ID" value="NZ_CP015596.1"/>
</dbReference>
<dbReference type="InterPro" id="IPR001757">
    <property type="entry name" value="P_typ_ATPase"/>
</dbReference>